<dbReference type="RefSeq" id="WP_210095387.1">
    <property type="nucleotide sequence ID" value="NZ_CP139098.1"/>
</dbReference>
<evidence type="ECO:0000313" key="1">
    <source>
        <dbReference type="EMBL" id="MBP1895534.1"/>
    </source>
</evidence>
<protein>
    <submittedName>
        <fullName evidence="1">Uncharacterized protein</fullName>
    </submittedName>
</protein>
<name>A0ABS4FH00_9BACL</name>
<keyword evidence="2" id="KW-1185">Reference proteome</keyword>
<dbReference type="Proteomes" id="UP000706926">
    <property type="component" value="Unassembled WGS sequence"/>
</dbReference>
<proteinExistence type="predicted"/>
<dbReference type="GeneID" id="95406544"/>
<evidence type="ECO:0000313" key="2">
    <source>
        <dbReference type="Proteomes" id="UP000706926"/>
    </source>
</evidence>
<organism evidence="1 2">
    <name type="scientific">Paenibacillus lactis</name>
    <dbReference type="NCBI Taxonomy" id="228574"/>
    <lineage>
        <taxon>Bacteria</taxon>
        <taxon>Bacillati</taxon>
        <taxon>Bacillota</taxon>
        <taxon>Bacilli</taxon>
        <taxon>Bacillales</taxon>
        <taxon>Paenibacillaceae</taxon>
        <taxon>Paenibacillus</taxon>
    </lineage>
</organism>
<gene>
    <name evidence="1" type="ORF">J2Z18_004644</name>
</gene>
<sequence length="60" mass="6592">MPIDCFFALGLCFVWGGMVDIGIDDIDIVINIAIHVDIQMDLNRPNATNIKTTGRSRPAC</sequence>
<comment type="caution">
    <text evidence="1">The sequence shown here is derived from an EMBL/GenBank/DDBJ whole genome shotgun (WGS) entry which is preliminary data.</text>
</comment>
<accession>A0ABS4FH00</accession>
<reference evidence="1 2" key="1">
    <citation type="submission" date="2021-03" db="EMBL/GenBank/DDBJ databases">
        <title>Genomic Encyclopedia of Type Strains, Phase IV (KMG-IV): sequencing the most valuable type-strain genomes for metagenomic binning, comparative biology and taxonomic classification.</title>
        <authorList>
            <person name="Goeker M."/>
        </authorList>
    </citation>
    <scope>NUCLEOTIDE SEQUENCE [LARGE SCALE GENOMIC DNA]</scope>
    <source>
        <strain evidence="1 2">DSM 15596</strain>
    </source>
</reference>
<dbReference type="EMBL" id="JAGGKI010000014">
    <property type="protein sequence ID" value="MBP1895534.1"/>
    <property type="molecule type" value="Genomic_DNA"/>
</dbReference>